<proteinExistence type="predicted"/>
<protein>
    <submittedName>
        <fullName evidence="1">Uncharacterized protein</fullName>
    </submittedName>
</protein>
<dbReference type="AlphaFoldDB" id="A0AAV4NH00"/>
<gene>
    <name evidence="1" type="ORF">CEXT_97181</name>
</gene>
<dbReference type="Proteomes" id="UP001054945">
    <property type="component" value="Unassembled WGS sequence"/>
</dbReference>
<name>A0AAV4NH00_CAEEX</name>
<evidence type="ECO:0000313" key="1">
    <source>
        <dbReference type="EMBL" id="GIX82724.1"/>
    </source>
</evidence>
<accession>A0AAV4NH00</accession>
<dbReference type="EMBL" id="BPLR01003263">
    <property type="protein sequence ID" value="GIX82724.1"/>
    <property type="molecule type" value="Genomic_DNA"/>
</dbReference>
<keyword evidence="2" id="KW-1185">Reference proteome</keyword>
<evidence type="ECO:0000313" key="2">
    <source>
        <dbReference type="Proteomes" id="UP001054945"/>
    </source>
</evidence>
<comment type="caution">
    <text evidence="1">The sequence shown here is derived from an EMBL/GenBank/DDBJ whole genome shotgun (WGS) entry which is preliminary data.</text>
</comment>
<organism evidence="1 2">
    <name type="scientific">Caerostris extrusa</name>
    <name type="common">Bark spider</name>
    <name type="synonym">Caerostris bankana</name>
    <dbReference type="NCBI Taxonomy" id="172846"/>
    <lineage>
        <taxon>Eukaryota</taxon>
        <taxon>Metazoa</taxon>
        <taxon>Ecdysozoa</taxon>
        <taxon>Arthropoda</taxon>
        <taxon>Chelicerata</taxon>
        <taxon>Arachnida</taxon>
        <taxon>Araneae</taxon>
        <taxon>Araneomorphae</taxon>
        <taxon>Entelegynae</taxon>
        <taxon>Araneoidea</taxon>
        <taxon>Araneidae</taxon>
        <taxon>Caerostris</taxon>
    </lineage>
</organism>
<sequence>MPDLRKENSETFEGNALYPIFGYSGKINSELSETNFPNESSECLTESDEEGPKRIKRSTSRFYFKTFCEAEKESL</sequence>
<reference evidence="1 2" key="1">
    <citation type="submission" date="2021-06" db="EMBL/GenBank/DDBJ databases">
        <title>Caerostris extrusa draft genome.</title>
        <authorList>
            <person name="Kono N."/>
            <person name="Arakawa K."/>
        </authorList>
    </citation>
    <scope>NUCLEOTIDE SEQUENCE [LARGE SCALE GENOMIC DNA]</scope>
</reference>